<sequence>MAKYREIIRLAGLNLSQTNIALSCNASKTTVNKVLKAAREQNLVWPLDPKLSDPVLGKLLFPEVKAKPATSKWMPDYEHIRKELLRNGVNKKLLWTEYLEECRLSKEEPLMYSQFCYYIQQDEQKRRATMHINCKPAEQVEVDWAGDPAHIIDPDTGEILVAQIFVGVMTYSQYPYVEAFMDQKQASWIAAHVHMYEYFGGVAKILVPDNCRTAVDHNNECIKIIHAQKDARLYKTENFGECMITTSEKLCALNLLNASDELVRFKIQLDREIYDAPKWDEKPAHDLSLDFVWEGENVTATALAEAATREDSLISFRSDAFIDRELKIFCGDHRYDVNSVHTPQYLLEKHAAEIHLERQSLLNIRYRNTRIDCESLEEEYGADRLNEWEFNSLISTLDKFVKHESWESIGRDDGLEYKKYTPSSPKDDRFRARKYDGKTIMKFRFDSKRRVFGYRKGDRFRILRIEIDHSMSDKG</sequence>
<accession>A0ABV1I1V2</accession>
<keyword evidence="2" id="KW-1185">Reference proteome</keyword>
<gene>
    <name evidence="1" type="ORF">WMO62_08080</name>
</gene>
<dbReference type="PROSITE" id="PS51257">
    <property type="entry name" value="PROKAR_LIPOPROTEIN"/>
    <property type="match status" value="1"/>
</dbReference>
<comment type="caution">
    <text evidence="1">The sequence shown here is derived from an EMBL/GenBank/DDBJ whole genome shotgun (WGS) entry which is preliminary data.</text>
</comment>
<reference evidence="1 2" key="1">
    <citation type="submission" date="2024-03" db="EMBL/GenBank/DDBJ databases">
        <title>Human intestinal bacterial collection.</title>
        <authorList>
            <person name="Pauvert C."/>
            <person name="Hitch T.C.A."/>
            <person name="Clavel T."/>
        </authorList>
    </citation>
    <scope>NUCLEOTIDE SEQUENCE [LARGE SCALE GENOMIC DNA]</scope>
    <source>
        <strain evidence="1 2">CLA-AA-H78B</strain>
    </source>
</reference>
<dbReference type="EMBL" id="JBBMFC010000012">
    <property type="protein sequence ID" value="MEQ2578795.1"/>
    <property type="molecule type" value="Genomic_DNA"/>
</dbReference>
<dbReference type="Proteomes" id="UP001470288">
    <property type="component" value="Unassembled WGS sequence"/>
</dbReference>
<dbReference type="PANTHER" id="PTHR35004">
    <property type="entry name" value="TRANSPOSASE RV3428C-RELATED"/>
    <property type="match status" value="1"/>
</dbReference>
<protein>
    <recommendedName>
        <fullName evidence="3">IS21 family transposase</fullName>
    </recommendedName>
</protein>
<proteinExistence type="predicted"/>
<dbReference type="PANTHER" id="PTHR35004:SF8">
    <property type="entry name" value="TRANSPOSASE RV3428C-RELATED"/>
    <property type="match status" value="1"/>
</dbReference>
<evidence type="ECO:0000313" key="1">
    <source>
        <dbReference type="EMBL" id="MEQ2578795.1"/>
    </source>
</evidence>
<evidence type="ECO:0000313" key="2">
    <source>
        <dbReference type="Proteomes" id="UP001470288"/>
    </source>
</evidence>
<evidence type="ECO:0008006" key="3">
    <source>
        <dbReference type="Google" id="ProtNLM"/>
    </source>
</evidence>
<name>A0ABV1I1V2_9FIRM</name>
<organism evidence="1 2">
    <name type="scientific">Hominiventricola aquisgranensis</name>
    <dbReference type="NCBI Taxonomy" id="3133164"/>
    <lineage>
        <taxon>Bacteria</taxon>
        <taxon>Bacillati</taxon>
        <taxon>Bacillota</taxon>
        <taxon>Clostridia</taxon>
        <taxon>Lachnospirales</taxon>
        <taxon>Lachnospiraceae</taxon>
        <taxon>Hominiventricola</taxon>
    </lineage>
</organism>
<dbReference type="RefSeq" id="WP_349144399.1">
    <property type="nucleotide sequence ID" value="NZ_JBBMFC010000012.1"/>
</dbReference>